<reference evidence="1" key="2">
    <citation type="submission" date="2022-10" db="EMBL/GenBank/DDBJ databases">
        <authorList>
            <consortium name="ENA_rothamsted_submissions"/>
            <consortium name="culmorum"/>
            <person name="King R."/>
        </authorList>
    </citation>
    <scope>NUCLEOTIDE SEQUENCE</scope>
</reference>
<organism evidence="1 2">
    <name type="scientific">Aphis gossypii</name>
    <name type="common">Cotton aphid</name>
    <dbReference type="NCBI Taxonomy" id="80765"/>
    <lineage>
        <taxon>Eukaryota</taxon>
        <taxon>Metazoa</taxon>
        <taxon>Ecdysozoa</taxon>
        <taxon>Arthropoda</taxon>
        <taxon>Hexapoda</taxon>
        <taxon>Insecta</taxon>
        <taxon>Pterygota</taxon>
        <taxon>Neoptera</taxon>
        <taxon>Paraneoptera</taxon>
        <taxon>Hemiptera</taxon>
        <taxon>Sternorrhyncha</taxon>
        <taxon>Aphidomorpha</taxon>
        <taxon>Aphidoidea</taxon>
        <taxon>Aphididae</taxon>
        <taxon>Aphidini</taxon>
        <taxon>Aphis</taxon>
        <taxon>Aphis</taxon>
    </lineage>
</organism>
<gene>
    <name evidence="1" type="ORF">APHIGO_LOCUS2526</name>
</gene>
<evidence type="ECO:0000313" key="2">
    <source>
        <dbReference type="Proteomes" id="UP001154329"/>
    </source>
</evidence>
<reference evidence="1" key="1">
    <citation type="submission" date="2022-02" db="EMBL/GenBank/DDBJ databases">
        <authorList>
            <person name="King R."/>
        </authorList>
    </citation>
    <scope>NUCLEOTIDE SEQUENCE</scope>
</reference>
<keyword evidence="2" id="KW-1185">Reference proteome</keyword>
<dbReference type="AlphaFoldDB" id="A0A9P0NAR4"/>
<sequence length="126" mass="14838">MYYIGIYIRCEYNLMPRAYNIHSSSGVVMYYKSRERSLYPDMGDFPRWSPNGTILHYYTSADYTECARRSEDEFAFLTSSISRCEQHKIILYTDSLPRNTCIPLSRHRAVEFTGKSNYTFTVKNAH</sequence>
<proteinExistence type="predicted"/>
<evidence type="ECO:0000313" key="1">
    <source>
        <dbReference type="EMBL" id="CAH1713770.1"/>
    </source>
</evidence>
<name>A0A9P0NAR4_APHGO</name>
<accession>A0A9P0NAR4</accession>
<protein>
    <submittedName>
        <fullName evidence="1">Uncharacterized protein</fullName>
    </submittedName>
</protein>
<dbReference type="Proteomes" id="UP001154329">
    <property type="component" value="Chromosome 1"/>
</dbReference>
<dbReference type="EMBL" id="OU899034">
    <property type="protein sequence ID" value="CAH1713770.1"/>
    <property type="molecule type" value="Genomic_DNA"/>
</dbReference>